<reference evidence="2" key="2">
    <citation type="submission" date="2021-03" db="UniProtKB">
        <authorList>
            <consortium name="EnsemblPlants"/>
        </authorList>
    </citation>
    <scope>IDENTIFICATION</scope>
</reference>
<organism evidence="2 3">
    <name type="scientific">Chenopodium quinoa</name>
    <name type="common">Quinoa</name>
    <dbReference type="NCBI Taxonomy" id="63459"/>
    <lineage>
        <taxon>Eukaryota</taxon>
        <taxon>Viridiplantae</taxon>
        <taxon>Streptophyta</taxon>
        <taxon>Embryophyta</taxon>
        <taxon>Tracheophyta</taxon>
        <taxon>Spermatophyta</taxon>
        <taxon>Magnoliopsida</taxon>
        <taxon>eudicotyledons</taxon>
        <taxon>Gunneridae</taxon>
        <taxon>Pentapetalae</taxon>
        <taxon>Caryophyllales</taxon>
        <taxon>Chenopodiaceae</taxon>
        <taxon>Chenopodioideae</taxon>
        <taxon>Atripliceae</taxon>
        <taxon>Chenopodium</taxon>
    </lineage>
</organism>
<dbReference type="Proteomes" id="UP000596660">
    <property type="component" value="Unplaced"/>
</dbReference>
<dbReference type="InterPro" id="IPR016024">
    <property type="entry name" value="ARM-type_fold"/>
</dbReference>
<reference evidence="2" key="1">
    <citation type="journal article" date="2017" name="Nature">
        <title>The genome of Chenopodium quinoa.</title>
        <authorList>
            <person name="Jarvis D.E."/>
            <person name="Ho Y.S."/>
            <person name="Lightfoot D.J."/>
            <person name="Schmoeckel S.M."/>
            <person name="Li B."/>
            <person name="Borm T.J.A."/>
            <person name="Ohyanagi H."/>
            <person name="Mineta K."/>
            <person name="Michell C.T."/>
            <person name="Saber N."/>
            <person name="Kharbatia N.M."/>
            <person name="Rupper R.R."/>
            <person name="Sharp A.R."/>
            <person name="Dally N."/>
            <person name="Boughton B.A."/>
            <person name="Woo Y.H."/>
            <person name="Gao G."/>
            <person name="Schijlen E.G.W.M."/>
            <person name="Guo X."/>
            <person name="Momin A.A."/>
            <person name="Negrao S."/>
            <person name="Al-Babili S."/>
            <person name="Gehring C."/>
            <person name="Roessner U."/>
            <person name="Jung C."/>
            <person name="Murphy K."/>
            <person name="Arold S.T."/>
            <person name="Gojobori T."/>
            <person name="van der Linden C.G."/>
            <person name="van Loo E.N."/>
            <person name="Jellen E.N."/>
            <person name="Maughan P.J."/>
            <person name="Tester M."/>
        </authorList>
    </citation>
    <scope>NUCLEOTIDE SEQUENCE [LARGE SCALE GENOMIC DNA]</scope>
    <source>
        <strain evidence="2">cv. PI 614886</strain>
    </source>
</reference>
<evidence type="ECO:0000313" key="3">
    <source>
        <dbReference type="Proteomes" id="UP000596660"/>
    </source>
</evidence>
<dbReference type="PANTHER" id="PTHR46087:SF11">
    <property type="entry name" value="PROTEIN SEMI-ROLLED LEAF 2"/>
    <property type="match status" value="1"/>
</dbReference>
<name>A0A803KMY3_CHEQI</name>
<dbReference type="Gramene" id="AUR62000389-RA">
    <property type="protein sequence ID" value="AUR62000389-RA:cds"/>
    <property type="gene ID" value="AUR62000389"/>
</dbReference>
<keyword evidence="3" id="KW-1185">Reference proteome</keyword>
<dbReference type="SUPFAM" id="SSF48371">
    <property type="entry name" value="ARM repeat"/>
    <property type="match status" value="1"/>
</dbReference>
<dbReference type="AlphaFoldDB" id="A0A803KMY3"/>
<dbReference type="PANTHER" id="PTHR46087">
    <property type="entry name" value="PUTATIVE, EXPRESSED-RELATED"/>
    <property type="match status" value="1"/>
</dbReference>
<protein>
    <submittedName>
        <fullName evidence="2">Uncharacterized protein</fullName>
    </submittedName>
</protein>
<feature type="region of interest" description="Disordered" evidence="1">
    <location>
        <begin position="943"/>
        <end position="985"/>
    </location>
</feature>
<evidence type="ECO:0000313" key="2">
    <source>
        <dbReference type="EnsemblPlants" id="AUR62000389-RA:cds"/>
    </source>
</evidence>
<dbReference type="OMA" id="FDKKKQW"/>
<dbReference type="EnsemblPlants" id="AUR62000389-RA">
    <property type="protein sequence ID" value="AUR62000389-RA:cds"/>
    <property type="gene ID" value="AUR62000389"/>
</dbReference>
<evidence type="ECO:0000256" key="1">
    <source>
        <dbReference type="SAM" id="MobiDB-lite"/>
    </source>
</evidence>
<sequence length="1010" mass="112516">MGFISRKLFPACGSMCVCCPALRSRSRQPVKRYKKLIADIFPKSPDGQPNERKLVKLCEYAAKNPIRIPKITKQLEEKFFRELRYGHLKTVGIVMEAYKKLLCMCGKQIIALGVSKVDNGLMSTRCNCNCFLFRAYFAASLLLLSDEVLDRSKEVDVQVAGCQTLTRFIYSQTDGTYARNIATFVSKVCILARESGVEHQKHSLRASCLQCLSAMIWYMAEFSNIFHNIDEIVQVILDNYEGNVHNEEREEPRHQWVDEVVRCAGGGCAVAGVASPCCTAVRPPPDRKNIASLTKEEIENPRVWAQVGLQRLADLARESSTMRQVLEPMFIYFDAGRHWSTQQGLAVTILCDMCYFMEVPENQQVILNGIIRHMDHKNVAHDPLVKSCVVQAAANVARQIRSVATLSDIGFVGDLLRHLRKSLQSIAGPVREEEINLNIHLQNSIESCLLEIAKGIKDADSLFYLMVIALEKLPPVGVVARATMGSVLILAHVSVAVHSHLQLAFPEALLIQILKAMLHTDTEARVVAHQIFSVLLFPSSWRSYETRRWQSNRRSALASVTDLLDKLRKEKDFTGEKTVDGGLDEGKGREVPEDEFKQGWRWSSPNFYKLSSIIDRTAGTISIPEETCIMKLSEDQILQLLSGFWIQANLSDNLPSNFEAIAHSYCLMLISSHIKDTNHSVVVRFFQLPLSLRNVSLRGDSGMIPFACRRSMFITSTAMLMFAARMYEMLELNDLLKSQVPSDVDPFLGINEDLLVYVKPQVDIGQYGSAIDNQAAISFLSELREKNLDHEKITLDIIVRYLCCIIKIEEEELLNQLSTMFTPDEAFIFAPKELRELDHTQIIRHLNDSPSLDGELSISSVVEDDVTSSMSVLNISGQRVPHSRSDSHIMSIGQLLESALEVAGQVFGTSVSASPLSYSTMAGQCEALEAGTRKKLSNWLAHDNSSSGDVSLPSDGPTVVDPVSPRTNGAHGEMGSHEQLSSLRLPPASPFDNFLHAVSGPRPMLAGLSP</sequence>
<proteinExistence type="predicted"/>
<accession>A0A803KMY3</accession>
<dbReference type="InterPro" id="IPR055296">
    <property type="entry name" value="SRL2-like"/>
</dbReference>